<evidence type="ECO:0000313" key="3">
    <source>
        <dbReference type="Proteomes" id="UP000015104"/>
    </source>
</evidence>
<protein>
    <submittedName>
        <fullName evidence="2">Uncharacterized protein</fullName>
    </submittedName>
</protein>
<feature type="transmembrane region" description="Helical" evidence="1">
    <location>
        <begin position="61"/>
        <end position="81"/>
    </location>
</feature>
<reference evidence="3" key="1">
    <citation type="submission" date="2011-08" db="EMBL/GenBank/DDBJ databases">
        <authorList>
            <person name="Rombauts S."/>
        </authorList>
    </citation>
    <scope>NUCLEOTIDE SEQUENCE</scope>
    <source>
        <strain evidence="3">London</strain>
    </source>
</reference>
<name>T1KSA6_TETUR</name>
<dbReference type="Proteomes" id="UP000015104">
    <property type="component" value="Unassembled WGS sequence"/>
</dbReference>
<keyword evidence="3" id="KW-1185">Reference proteome</keyword>
<organism evidence="2 3">
    <name type="scientific">Tetranychus urticae</name>
    <name type="common">Two-spotted spider mite</name>
    <dbReference type="NCBI Taxonomy" id="32264"/>
    <lineage>
        <taxon>Eukaryota</taxon>
        <taxon>Metazoa</taxon>
        <taxon>Ecdysozoa</taxon>
        <taxon>Arthropoda</taxon>
        <taxon>Chelicerata</taxon>
        <taxon>Arachnida</taxon>
        <taxon>Acari</taxon>
        <taxon>Acariformes</taxon>
        <taxon>Trombidiformes</taxon>
        <taxon>Prostigmata</taxon>
        <taxon>Eleutherengona</taxon>
        <taxon>Raphignathae</taxon>
        <taxon>Tetranychoidea</taxon>
        <taxon>Tetranychidae</taxon>
        <taxon>Tetranychus</taxon>
    </lineage>
</organism>
<accession>T1KSA6</accession>
<proteinExistence type="predicted"/>
<keyword evidence="1" id="KW-0472">Membrane</keyword>
<dbReference type="AlphaFoldDB" id="T1KSA6"/>
<keyword evidence="1" id="KW-1133">Transmembrane helix</keyword>
<dbReference type="EMBL" id="CAEY01000424">
    <property type="status" value="NOT_ANNOTATED_CDS"/>
    <property type="molecule type" value="Genomic_DNA"/>
</dbReference>
<sequence length="87" mass="10039">MVSSFLPTISLYITSLTVDTFGYFDQGFSFIIALILITEYRYYHSGCYFGYLFTKPMPRKLIVTNITIVNITPYSLSNIVFPVERSK</sequence>
<evidence type="ECO:0000313" key="2">
    <source>
        <dbReference type="EnsemblMetazoa" id="tetur19g02470.1"/>
    </source>
</evidence>
<feature type="transmembrane region" description="Helical" evidence="1">
    <location>
        <begin position="20"/>
        <end position="40"/>
    </location>
</feature>
<reference evidence="2" key="2">
    <citation type="submission" date="2015-06" db="UniProtKB">
        <authorList>
            <consortium name="EnsemblMetazoa"/>
        </authorList>
    </citation>
    <scope>IDENTIFICATION</scope>
</reference>
<dbReference type="HOGENOM" id="CLU_2486234_0_0_1"/>
<keyword evidence="1" id="KW-0812">Transmembrane</keyword>
<evidence type="ECO:0000256" key="1">
    <source>
        <dbReference type="SAM" id="Phobius"/>
    </source>
</evidence>
<dbReference type="EnsemblMetazoa" id="tetur19g02470.1">
    <property type="protein sequence ID" value="tetur19g02470.1"/>
    <property type="gene ID" value="tetur19g02470"/>
</dbReference>